<sequence length="422" mass="46329">MRTMLFKLPVIIAGFLAFSGCVKEKCSRITTTTIYTPVYMAKADYWASVKSETPKEIGIPGKIYVKDQYIFVNEIQKGIHVIDNSNPREPKNVAFLNIRGNVDIAIKGNTLYADSYADLVVFNIIDPLHISFVKKLDNIIAYPINSAGLMMGQSVRNNDSIVVGYTTRDTTYECECAKRDEYLVYDAAYSSNSAAFKSNSGTGKGGSMARFTIAKDYLYTVNWSQVKAFDISNAANPVHKGEQNIPGGGIETIFPYGEYLFIGSSNAMHIYDIIDPAAPKKRSTATHFRACDPVVVEGTKAYVTVRSGAACGGSINELQVFDVSNVDQPVKLASYQMKNPFGLGVSNGKLFICEGAFGLRFMQGADFASISTTKLIEGLTTYDVIPYSDKNLLVSAADGVYQYDYSAMNNPVLLSKINIKKR</sequence>
<dbReference type="InterPro" id="IPR013211">
    <property type="entry name" value="LVIVD"/>
</dbReference>
<gene>
    <name evidence="1" type="ORF">SAMN04488055_3994</name>
</gene>
<keyword evidence="2" id="KW-1185">Reference proteome</keyword>
<dbReference type="STRING" id="536979.SAMN04488055_3994"/>
<proteinExistence type="predicted"/>
<dbReference type="AlphaFoldDB" id="A0A1N6JGS9"/>
<dbReference type="SUPFAM" id="SSF50998">
    <property type="entry name" value="Quinoprotein alcohol dehydrogenase-like"/>
    <property type="match status" value="1"/>
</dbReference>
<protein>
    <submittedName>
        <fullName evidence="1">Uncharacterized conserved protein</fullName>
    </submittedName>
</protein>
<organism evidence="1 2">
    <name type="scientific">Chitinophaga niabensis</name>
    <dbReference type="NCBI Taxonomy" id="536979"/>
    <lineage>
        <taxon>Bacteria</taxon>
        <taxon>Pseudomonadati</taxon>
        <taxon>Bacteroidota</taxon>
        <taxon>Chitinophagia</taxon>
        <taxon>Chitinophagales</taxon>
        <taxon>Chitinophagaceae</taxon>
        <taxon>Chitinophaga</taxon>
    </lineage>
</organism>
<dbReference type="Pfam" id="PF08309">
    <property type="entry name" value="LVIVD"/>
    <property type="match status" value="3"/>
</dbReference>
<evidence type="ECO:0000313" key="2">
    <source>
        <dbReference type="Proteomes" id="UP000185003"/>
    </source>
</evidence>
<accession>A0A1N6JGS9</accession>
<reference evidence="1 2" key="1">
    <citation type="submission" date="2016-11" db="EMBL/GenBank/DDBJ databases">
        <authorList>
            <person name="Jaros S."/>
            <person name="Januszkiewicz K."/>
            <person name="Wedrychowicz H."/>
        </authorList>
    </citation>
    <scope>NUCLEOTIDE SEQUENCE [LARGE SCALE GENOMIC DNA]</scope>
    <source>
        <strain evidence="1 2">DSM 24787</strain>
    </source>
</reference>
<dbReference type="PROSITE" id="PS51257">
    <property type="entry name" value="PROKAR_LIPOPROTEIN"/>
    <property type="match status" value="1"/>
</dbReference>
<dbReference type="InterPro" id="IPR011047">
    <property type="entry name" value="Quinoprotein_ADH-like_sf"/>
</dbReference>
<dbReference type="Proteomes" id="UP000185003">
    <property type="component" value="Unassembled WGS sequence"/>
</dbReference>
<name>A0A1N6JGS9_9BACT</name>
<dbReference type="OrthoDB" id="1521841at2"/>
<dbReference type="EMBL" id="FSRA01000002">
    <property type="protein sequence ID" value="SIO43413.1"/>
    <property type="molecule type" value="Genomic_DNA"/>
</dbReference>
<evidence type="ECO:0000313" key="1">
    <source>
        <dbReference type="EMBL" id="SIO43413.1"/>
    </source>
</evidence>